<evidence type="ECO:0000313" key="2">
    <source>
        <dbReference type="Proteomes" id="UP000274429"/>
    </source>
</evidence>
<gene>
    <name evidence="1" type="ORF">TTAC_LOCUS4219</name>
</gene>
<name>A0A3P7GRI8_HYDTA</name>
<dbReference type="AlphaFoldDB" id="A0A3P7GRI8"/>
<dbReference type="EMBL" id="UYWX01003943">
    <property type="protein sequence ID" value="VDM24455.1"/>
    <property type="molecule type" value="Genomic_DNA"/>
</dbReference>
<evidence type="ECO:0000313" key="1">
    <source>
        <dbReference type="EMBL" id="VDM24455.1"/>
    </source>
</evidence>
<protein>
    <submittedName>
        <fullName evidence="1">Uncharacterized protein</fullName>
    </submittedName>
</protein>
<sequence>MSPSARVMMTMNVWRSVDVNVFWWWMRKKRSVYVGRL</sequence>
<proteinExistence type="predicted"/>
<dbReference type="Proteomes" id="UP000274429">
    <property type="component" value="Unassembled WGS sequence"/>
</dbReference>
<reference evidence="1 2" key="1">
    <citation type="submission" date="2018-11" db="EMBL/GenBank/DDBJ databases">
        <authorList>
            <consortium name="Pathogen Informatics"/>
        </authorList>
    </citation>
    <scope>NUCLEOTIDE SEQUENCE [LARGE SCALE GENOMIC DNA]</scope>
</reference>
<keyword evidence="2" id="KW-1185">Reference proteome</keyword>
<accession>A0A3P7GRI8</accession>
<organism evidence="1 2">
    <name type="scientific">Hydatigena taeniaeformis</name>
    <name type="common">Feline tapeworm</name>
    <name type="synonym">Taenia taeniaeformis</name>
    <dbReference type="NCBI Taxonomy" id="6205"/>
    <lineage>
        <taxon>Eukaryota</taxon>
        <taxon>Metazoa</taxon>
        <taxon>Spiralia</taxon>
        <taxon>Lophotrochozoa</taxon>
        <taxon>Platyhelminthes</taxon>
        <taxon>Cestoda</taxon>
        <taxon>Eucestoda</taxon>
        <taxon>Cyclophyllidea</taxon>
        <taxon>Taeniidae</taxon>
        <taxon>Hydatigera</taxon>
    </lineage>
</organism>